<dbReference type="GO" id="GO:0010605">
    <property type="term" value="P:negative regulation of macromolecule metabolic process"/>
    <property type="evidence" value="ECO:0007669"/>
    <property type="project" value="UniProtKB-ARBA"/>
</dbReference>
<evidence type="ECO:0000256" key="1">
    <source>
        <dbReference type="ARBA" id="ARBA00001936"/>
    </source>
</evidence>
<evidence type="ECO:0000259" key="11">
    <source>
        <dbReference type="Pfam" id="PF03828"/>
    </source>
</evidence>
<dbReference type="GO" id="GO:0046872">
    <property type="term" value="F:metal ion binding"/>
    <property type="evidence" value="ECO:0007669"/>
    <property type="project" value="UniProtKB-KW"/>
</dbReference>
<dbReference type="Gene3D" id="1.10.1410.10">
    <property type="match status" value="1"/>
</dbReference>
<dbReference type="Gene3D" id="3.30.460.10">
    <property type="entry name" value="Beta Polymerase, domain 2"/>
    <property type="match status" value="1"/>
</dbReference>
<comment type="caution">
    <text evidence="13">The sequence shown here is derived from an EMBL/GenBank/DDBJ whole genome shotgun (WGS) entry which is preliminary data.</text>
</comment>
<proteinExistence type="inferred from homology"/>
<evidence type="ECO:0000256" key="9">
    <source>
        <dbReference type="ARBA" id="ARBA00022842"/>
    </source>
</evidence>
<comment type="subcellular location">
    <subcellularLocation>
        <location evidence="3">Cytoplasm</location>
    </subcellularLocation>
</comment>
<evidence type="ECO:0000259" key="12">
    <source>
        <dbReference type="Pfam" id="PF22600"/>
    </source>
</evidence>
<dbReference type="GO" id="GO:0031123">
    <property type="term" value="P:RNA 3'-end processing"/>
    <property type="evidence" value="ECO:0007669"/>
    <property type="project" value="TreeGrafter"/>
</dbReference>
<evidence type="ECO:0000313" key="13">
    <source>
        <dbReference type="EMBL" id="KAH7327831.1"/>
    </source>
</evidence>
<dbReference type="PANTHER" id="PTHR12271:SF40">
    <property type="entry name" value="POLY(A) RNA POLYMERASE GLD2"/>
    <property type="match status" value="1"/>
</dbReference>
<dbReference type="GO" id="GO:1990817">
    <property type="term" value="F:poly(A) RNA polymerase activity"/>
    <property type="evidence" value="ECO:0007669"/>
    <property type="project" value="UniProtKB-EC"/>
</dbReference>
<feature type="compositionally biased region" description="Polar residues" evidence="10">
    <location>
        <begin position="24"/>
        <end position="35"/>
    </location>
</feature>
<feature type="domain" description="PAP-associated" evidence="11">
    <location>
        <begin position="878"/>
        <end position="928"/>
    </location>
</feature>
<evidence type="ECO:0000256" key="4">
    <source>
        <dbReference type="ARBA" id="ARBA00008593"/>
    </source>
</evidence>
<keyword evidence="9" id="KW-0460">Magnesium</keyword>
<feature type="compositionally biased region" description="Polar residues" evidence="10">
    <location>
        <begin position="389"/>
        <end position="404"/>
    </location>
</feature>
<dbReference type="SUPFAM" id="SSF81301">
    <property type="entry name" value="Nucleotidyltransferase"/>
    <property type="match status" value="1"/>
</dbReference>
<feature type="compositionally biased region" description="Polar residues" evidence="10">
    <location>
        <begin position="43"/>
        <end position="53"/>
    </location>
</feature>
<evidence type="ECO:0000256" key="8">
    <source>
        <dbReference type="ARBA" id="ARBA00022723"/>
    </source>
</evidence>
<protein>
    <recommendedName>
        <fullName evidence="5">polynucleotide adenylyltransferase</fullName>
        <ecNumber evidence="5">2.7.7.19</ecNumber>
    </recommendedName>
</protein>
<dbReference type="OrthoDB" id="407432at2759"/>
<dbReference type="EC" id="2.7.7.19" evidence="5"/>
<organism evidence="13 14">
    <name type="scientific">Stachybotrys elegans</name>
    <dbReference type="NCBI Taxonomy" id="80388"/>
    <lineage>
        <taxon>Eukaryota</taxon>
        <taxon>Fungi</taxon>
        <taxon>Dikarya</taxon>
        <taxon>Ascomycota</taxon>
        <taxon>Pezizomycotina</taxon>
        <taxon>Sordariomycetes</taxon>
        <taxon>Hypocreomycetidae</taxon>
        <taxon>Hypocreales</taxon>
        <taxon>Stachybotryaceae</taxon>
        <taxon>Stachybotrys</taxon>
    </lineage>
</organism>
<keyword evidence="8" id="KW-0479">Metal-binding</keyword>
<gene>
    <name evidence="13" type="ORF">B0I35DRAFT_2204</name>
</gene>
<dbReference type="Proteomes" id="UP000813444">
    <property type="component" value="Unassembled WGS sequence"/>
</dbReference>
<comment type="similarity">
    <text evidence="4">Belongs to the DNA polymerase type-B-like family.</text>
</comment>
<evidence type="ECO:0000256" key="2">
    <source>
        <dbReference type="ARBA" id="ARBA00001946"/>
    </source>
</evidence>
<dbReference type="InterPro" id="IPR054708">
    <property type="entry name" value="MTPAP-like_central"/>
</dbReference>
<dbReference type="AlphaFoldDB" id="A0A8K0T0J3"/>
<dbReference type="EMBL" id="JAGPNK010000001">
    <property type="protein sequence ID" value="KAH7327831.1"/>
    <property type="molecule type" value="Genomic_DNA"/>
</dbReference>
<keyword evidence="6" id="KW-0963">Cytoplasm</keyword>
<feature type="compositionally biased region" description="Polar residues" evidence="10">
    <location>
        <begin position="85"/>
        <end position="96"/>
    </location>
</feature>
<evidence type="ECO:0000256" key="5">
    <source>
        <dbReference type="ARBA" id="ARBA00012388"/>
    </source>
</evidence>
<comment type="cofactor">
    <cofactor evidence="1">
        <name>Mn(2+)</name>
        <dbReference type="ChEBI" id="CHEBI:29035"/>
    </cofactor>
</comment>
<feature type="region of interest" description="Disordered" evidence="10">
    <location>
        <begin position="938"/>
        <end position="971"/>
    </location>
</feature>
<dbReference type="Pfam" id="PF22600">
    <property type="entry name" value="MTPAP-like_central"/>
    <property type="match status" value="1"/>
</dbReference>
<keyword evidence="14" id="KW-1185">Reference proteome</keyword>
<accession>A0A8K0T0J3</accession>
<name>A0A8K0T0J3_9HYPO</name>
<dbReference type="InterPro" id="IPR002058">
    <property type="entry name" value="PAP_assoc"/>
</dbReference>
<comment type="cofactor">
    <cofactor evidence="2">
        <name>Mg(2+)</name>
        <dbReference type="ChEBI" id="CHEBI:18420"/>
    </cofactor>
</comment>
<dbReference type="GO" id="GO:0050265">
    <property type="term" value="F:RNA uridylyltransferase activity"/>
    <property type="evidence" value="ECO:0007669"/>
    <property type="project" value="TreeGrafter"/>
</dbReference>
<feature type="region of interest" description="Disordered" evidence="10">
    <location>
        <begin position="1"/>
        <end position="126"/>
    </location>
</feature>
<evidence type="ECO:0000256" key="10">
    <source>
        <dbReference type="SAM" id="MobiDB-lite"/>
    </source>
</evidence>
<evidence type="ECO:0000313" key="14">
    <source>
        <dbReference type="Proteomes" id="UP000813444"/>
    </source>
</evidence>
<reference evidence="13" key="1">
    <citation type="journal article" date="2021" name="Nat. Commun.">
        <title>Genetic determinants of endophytism in the Arabidopsis root mycobiome.</title>
        <authorList>
            <person name="Mesny F."/>
            <person name="Miyauchi S."/>
            <person name="Thiergart T."/>
            <person name="Pickel B."/>
            <person name="Atanasova L."/>
            <person name="Karlsson M."/>
            <person name="Huettel B."/>
            <person name="Barry K.W."/>
            <person name="Haridas S."/>
            <person name="Chen C."/>
            <person name="Bauer D."/>
            <person name="Andreopoulos W."/>
            <person name="Pangilinan J."/>
            <person name="LaButti K."/>
            <person name="Riley R."/>
            <person name="Lipzen A."/>
            <person name="Clum A."/>
            <person name="Drula E."/>
            <person name="Henrissat B."/>
            <person name="Kohler A."/>
            <person name="Grigoriev I.V."/>
            <person name="Martin F.M."/>
            <person name="Hacquard S."/>
        </authorList>
    </citation>
    <scope>NUCLEOTIDE SEQUENCE</scope>
    <source>
        <strain evidence="13">MPI-CAGE-CH-0235</strain>
    </source>
</reference>
<feature type="compositionally biased region" description="Basic residues" evidence="10">
    <location>
        <begin position="75"/>
        <end position="84"/>
    </location>
</feature>
<keyword evidence="7" id="KW-0808">Transferase</keyword>
<dbReference type="GO" id="GO:0005737">
    <property type="term" value="C:cytoplasm"/>
    <property type="evidence" value="ECO:0007669"/>
    <property type="project" value="UniProtKB-SubCell"/>
</dbReference>
<evidence type="ECO:0000256" key="7">
    <source>
        <dbReference type="ARBA" id="ARBA00022679"/>
    </source>
</evidence>
<feature type="domain" description="Poly(A) RNA polymerase mitochondrial-like central palm" evidence="12">
    <location>
        <begin position="219"/>
        <end position="334"/>
    </location>
</feature>
<evidence type="ECO:0000256" key="6">
    <source>
        <dbReference type="ARBA" id="ARBA00022490"/>
    </source>
</evidence>
<evidence type="ECO:0000256" key="3">
    <source>
        <dbReference type="ARBA" id="ARBA00004496"/>
    </source>
</evidence>
<dbReference type="Pfam" id="PF03828">
    <property type="entry name" value="PAP_assoc"/>
    <property type="match status" value="1"/>
</dbReference>
<feature type="compositionally biased region" description="Polar residues" evidence="10">
    <location>
        <begin position="1"/>
        <end position="10"/>
    </location>
</feature>
<sequence>MAPDQGQPTGVQAHGLENRLRNMILTNNEPSLSSPERNRHQTSHPPTMNSNAASALAPLTGQGSGETLNEDPKKQPTKTVRKRPNQAQRRQMNSQLMVPIDPRPPPVEQRPRPNTGFGGYHGQVSHYQHRPYHGATASRERHEYGAANQRFQQSLPNGPNFHSNSPSFHHQSLHHDGSFEISHRRDTGFGGGFRRQQLTPTEIAAQGEFLDGLSYQTVVESEIQPSEIAEKEAFRQRIEHICQMVITKHEEEQSSVPGFPSQSVELKCFGSLSSGFATKASDMDLGLLSPISRVPPDAAASPIPRLIEKAFLEAGLGARLLTRTRVPIIKLCENPPDSLRQALLREREKWESGPDQEGEDPSETHELHDLEIHEAHEAQNDDEPDEKLANSTQPEADQSQSTPLNMFKVPCGAEGRLQYFSLNQGGKNLASYYALAKRVLRKAGCVDVTAMNYRSFTEQEWVVLNRMCQAFVDGLSDVDLKEHLAQTPYLSFDPVNAEHNRSRSLLGVYTSVEGENILRLWNMWPYKEVLPKPSTYDEDAIRDWEELQHRTDFGVDPIMHTKELQLALDKVKKIPLIQLLLFQQDSGEMPSHYHSRARTLFQRLQLHHIPSQSPVVQAFFRHYAQNIFHKPIRDSVVDSLEQSAEVWDFETLGRSHKSHDLARELEVALTRGYHEPNVADIHQYIALLRSPLRKPSLSGPGSALRVPLSESQAALVTRMRSLSDPYLLSKNKPRERYRDELEFPKEGAGVQCDINFSAQLALQNSLLLRCYSHTDPRVRPMVLFVKRWAKVRGINSGYRGTLSSYGYVLMVLHYLVNVAQPFVCPNLQQLAQPPPPNISQAEYENTVLCKGYNVQFWRNESQILQLAQQNLLNHNKETLGQLLRGFFEYYAQGGFMSNGHAKGFDWGREVLSLRTQGGLRSKQEKGWTGAKTVLEVQGPRANSQVQPGPTAGVVPESPSPEGPQLKAARDGEVKEVRHRYLFAIEDPFELEHNVARTVTHNGIVSIRDEFRRAWRIIQAAGRGEEHEDLLKDISAVADGSDTFGRLLEEIHGTV</sequence>
<dbReference type="PANTHER" id="PTHR12271">
    <property type="entry name" value="POLY A POLYMERASE CID PAP -RELATED"/>
    <property type="match status" value="1"/>
</dbReference>
<dbReference type="SUPFAM" id="SSF81631">
    <property type="entry name" value="PAP/OAS1 substrate-binding domain"/>
    <property type="match status" value="1"/>
</dbReference>
<dbReference type="InterPro" id="IPR043519">
    <property type="entry name" value="NT_sf"/>
</dbReference>
<feature type="region of interest" description="Disordered" evidence="10">
    <location>
        <begin position="378"/>
        <end position="405"/>
    </location>
</feature>